<evidence type="ECO:0000259" key="2">
    <source>
        <dbReference type="Pfam" id="PF12172"/>
    </source>
</evidence>
<evidence type="ECO:0000259" key="1">
    <source>
        <dbReference type="Pfam" id="PF01796"/>
    </source>
</evidence>
<gene>
    <name evidence="3" type="ORF">GGQ88_002202</name>
</gene>
<dbReference type="AlphaFoldDB" id="A0A7W5ZVX8"/>
<organism evidence="3 4">
    <name type="scientific">Novosphingobium hassiacum</name>
    <dbReference type="NCBI Taxonomy" id="173676"/>
    <lineage>
        <taxon>Bacteria</taxon>
        <taxon>Pseudomonadati</taxon>
        <taxon>Pseudomonadota</taxon>
        <taxon>Alphaproteobacteria</taxon>
        <taxon>Sphingomonadales</taxon>
        <taxon>Sphingomonadaceae</taxon>
        <taxon>Novosphingobium</taxon>
    </lineage>
</organism>
<dbReference type="SUPFAM" id="SSF50249">
    <property type="entry name" value="Nucleic acid-binding proteins"/>
    <property type="match status" value="1"/>
</dbReference>
<dbReference type="Pfam" id="PF01796">
    <property type="entry name" value="OB_ChsH2_C"/>
    <property type="match status" value="1"/>
</dbReference>
<keyword evidence="4" id="KW-1185">Reference proteome</keyword>
<comment type="caution">
    <text evidence="3">The sequence shown here is derived from an EMBL/GenBank/DDBJ whole genome shotgun (WGS) entry which is preliminary data.</text>
</comment>
<evidence type="ECO:0000313" key="4">
    <source>
        <dbReference type="Proteomes" id="UP000562395"/>
    </source>
</evidence>
<dbReference type="PANTHER" id="PTHR34075:SF5">
    <property type="entry name" value="BLR3430 PROTEIN"/>
    <property type="match status" value="1"/>
</dbReference>
<dbReference type="EMBL" id="JACICY010000004">
    <property type="protein sequence ID" value="MBB3860933.1"/>
    <property type="molecule type" value="Genomic_DNA"/>
</dbReference>
<dbReference type="Proteomes" id="UP000562395">
    <property type="component" value="Unassembled WGS sequence"/>
</dbReference>
<name>A0A7W5ZVX8_9SPHN</name>
<dbReference type="Gene3D" id="6.10.30.10">
    <property type="match status" value="1"/>
</dbReference>
<accession>A0A7W5ZVX8</accession>
<dbReference type="InterPro" id="IPR002878">
    <property type="entry name" value="ChsH2_C"/>
</dbReference>
<reference evidence="3 4" key="1">
    <citation type="submission" date="2020-08" db="EMBL/GenBank/DDBJ databases">
        <title>Genomic Encyclopedia of Type Strains, Phase IV (KMG-IV): sequencing the most valuable type-strain genomes for metagenomic binning, comparative biology and taxonomic classification.</title>
        <authorList>
            <person name="Goeker M."/>
        </authorList>
    </citation>
    <scope>NUCLEOTIDE SEQUENCE [LARGE SCALE GENOMIC DNA]</scope>
    <source>
        <strain evidence="3 4">DSM 14552</strain>
    </source>
</reference>
<dbReference type="InterPro" id="IPR022002">
    <property type="entry name" value="ChsH2_Znr"/>
</dbReference>
<feature type="domain" description="ChsH2 rubredoxin-like zinc ribbon" evidence="2">
    <location>
        <begin position="15"/>
        <end position="50"/>
    </location>
</feature>
<proteinExistence type="predicted"/>
<evidence type="ECO:0008006" key="5">
    <source>
        <dbReference type="Google" id="ProtNLM"/>
    </source>
</evidence>
<dbReference type="RefSeq" id="WP_183613175.1">
    <property type="nucleotide sequence ID" value="NZ_JACICY010000004.1"/>
</dbReference>
<dbReference type="Pfam" id="PF12172">
    <property type="entry name" value="zf-ChsH2"/>
    <property type="match status" value="1"/>
</dbReference>
<sequence length="133" mass="14231">MRLLPLLTPENAPFWTGGAQGKLLITCCSDCSAAIHPPALICPTCLSRNVVPRAAGGTGMIYSYTINHQPWLPDMVVPFALAIVDVDGMPGVRITCEVIDAPLDEVKIGSRVSFTFLPVEDVWVPQVRLSGAA</sequence>
<dbReference type="PANTHER" id="PTHR34075">
    <property type="entry name" value="BLR3430 PROTEIN"/>
    <property type="match status" value="1"/>
</dbReference>
<dbReference type="InterPro" id="IPR012340">
    <property type="entry name" value="NA-bd_OB-fold"/>
</dbReference>
<protein>
    <recommendedName>
        <fullName evidence="5">DNA-binding protein</fullName>
    </recommendedName>
</protein>
<feature type="domain" description="ChsH2 C-terminal OB-fold" evidence="1">
    <location>
        <begin position="53"/>
        <end position="116"/>
    </location>
</feature>
<evidence type="ECO:0000313" key="3">
    <source>
        <dbReference type="EMBL" id="MBB3860933.1"/>
    </source>
</evidence>
<dbReference type="InterPro" id="IPR052513">
    <property type="entry name" value="Thioester_dehydratase-like"/>
</dbReference>